<dbReference type="EMBL" id="JAHCMY010000015">
    <property type="protein sequence ID" value="MBS9525613.1"/>
    <property type="molecule type" value="Genomic_DNA"/>
</dbReference>
<keyword evidence="4" id="KW-1185">Reference proteome</keyword>
<accession>A0AAP2CPN3</accession>
<dbReference type="RefSeq" id="WP_213946472.1">
    <property type="nucleotide sequence ID" value="NZ_JAHCMY010000015.1"/>
</dbReference>
<protein>
    <submittedName>
        <fullName evidence="2">DUF559 domain-containing protein</fullName>
    </submittedName>
</protein>
<reference evidence="2 4" key="1">
    <citation type="submission" date="2021-05" db="EMBL/GenBank/DDBJ databases">
        <authorList>
            <person name="Zhang Z.D."/>
            <person name="Osman G."/>
        </authorList>
    </citation>
    <scope>NUCLEOTIDE SEQUENCE [LARGE SCALE GENOMIC DNA]</scope>
    <source>
        <strain evidence="2 4">KCTC 32217</strain>
    </source>
</reference>
<dbReference type="InterPro" id="IPR011335">
    <property type="entry name" value="Restrct_endonuc-II-like"/>
</dbReference>
<sequence length="124" mass="14767">MKNRILPYNPKLKALARELRKNSTLSEVLLWIQIKNKALGVEFHRQVPIDNFIVDFYCHELMLAIEIDGNTHEYEEVAVNDTRRQRILEMMGVRFLRLNDSFVKRDMNACLDIIWNKIEELHGR</sequence>
<evidence type="ECO:0000313" key="3">
    <source>
        <dbReference type="EMBL" id="MBS9525613.1"/>
    </source>
</evidence>
<comment type="caution">
    <text evidence="2">The sequence shown here is derived from an EMBL/GenBank/DDBJ whole genome shotgun (WGS) entry which is preliminary data.</text>
</comment>
<dbReference type="InterPro" id="IPR047216">
    <property type="entry name" value="Endonuclease_DUF559_bact"/>
</dbReference>
<dbReference type="AlphaFoldDB" id="A0AAP2CPN3"/>
<dbReference type="InterPro" id="IPR007569">
    <property type="entry name" value="DUF559"/>
</dbReference>
<gene>
    <name evidence="2" type="ORF">KI659_16460</name>
    <name evidence="3" type="ORF">KI659_16465</name>
</gene>
<dbReference type="Proteomes" id="UP001319104">
    <property type="component" value="Unassembled WGS sequence"/>
</dbReference>
<dbReference type="Pfam" id="PF04480">
    <property type="entry name" value="DUF559"/>
    <property type="match status" value="1"/>
</dbReference>
<dbReference type="PANTHER" id="PTHR38590">
    <property type="entry name" value="BLL0828 PROTEIN"/>
    <property type="match status" value="1"/>
</dbReference>
<evidence type="ECO:0000259" key="1">
    <source>
        <dbReference type="Pfam" id="PF04480"/>
    </source>
</evidence>
<name>A0AAP2CPN3_9BACT</name>
<dbReference type="EMBL" id="JAHCMY010000015">
    <property type="protein sequence ID" value="MBS9525612.1"/>
    <property type="molecule type" value="Genomic_DNA"/>
</dbReference>
<evidence type="ECO:0000313" key="4">
    <source>
        <dbReference type="Proteomes" id="UP001319104"/>
    </source>
</evidence>
<dbReference type="SUPFAM" id="SSF52980">
    <property type="entry name" value="Restriction endonuclease-like"/>
    <property type="match status" value="1"/>
</dbReference>
<dbReference type="Gene3D" id="3.40.960.10">
    <property type="entry name" value="VSR Endonuclease"/>
    <property type="match status" value="1"/>
</dbReference>
<evidence type="ECO:0000313" key="2">
    <source>
        <dbReference type="EMBL" id="MBS9525612.1"/>
    </source>
</evidence>
<feature type="domain" description="DUF559" evidence="1">
    <location>
        <begin position="11"/>
        <end position="118"/>
    </location>
</feature>
<dbReference type="CDD" id="cd01038">
    <property type="entry name" value="Endonuclease_DUF559"/>
    <property type="match status" value="1"/>
</dbReference>
<organism evidence="2 4">
    <name type="scientific">Litoribacter ruber</name>
    <dbReference type="NCBI Taxonomy" id="702568"/>
    <lineage>
        <taxon>Bacteria</taxon>
        <taxon>Pseudomonadati</taxon>
        <taxon>Bacteroidota</taxon>
        <taxon>Cytophagia</taxon>
        <taxon>Cytophagales</taxon>
        <taxon>Cyclobacteriaceae</taxon>
        <taxon>Litoribacter</taxon>
    </lineage>
</organism>
<dbReference type="PANTHER" id="PTHR38590:SF1">
    <property type="entry name" value="BLL0828 PROTEIN"/>
    <property type="match status" value="1"/>
</dbReference>
<proteinExistence type="predicted"/>